<gene>
    <name evidence="1" type="ORF">ISP11_11790</name>
</gene>
<dbReference type="Proteomes" id="UP000628560">
    <property type="component" value="Unassembled WGS sequence"/>
</dbReference>
<dbReference type="RefSeq" id="WP_194513153.1">
    <property type="nucleotide sequence ID" value="NZ_JADIXP010000006.1"/>
</dbReference>
<reference evidence="1 2" key="1">
    <citation type="submission" date="2020-11" db="EMBL/GenBank/DDBJ databases">
        <title>Identification of Lelliottia nimipressuralis from Wound Infection by Whole Genome-Based Bacterial Identification.</title>
        <authorList>
            <person name="Navarathna D.H."/>
            <person name="Choi H."/>
            <person name="Jinadatha C."/>
            <person name="Chatterjee P."/>
            <person name="Hwang M."/>
        </authorList>
    </citation>
    <scope>NUCLEOTIDE SEQUENCE [LARGE SCALE GENOMIC DNA]</scope>
    <source>
        <strain evidence="1 2">DN2020</strain>
    </source>
</reference>
<evidence type="ECO:0000313" key="2">
    <source>
        <dbReference type="Proteomes" id="UP000628560"/>
    </source>
</evidence>
<name>A0ABD4K9D6_9ENTR</name>
<sequence>MAGVNKTHLTETDKETIDGFDLNEYVLQERFTDATVEGELFGIRFG</sequence>
<evidence type="ECO:0000313" key="1">
    <source>
        <dbReference type="EMBL" id="MBF4178547.1"/>
    </source>
</evidence>
<proteinExistence type="predicted"/>
<protein>
    <submittedName>
        <fullName evidence="1">Uncharacterized protein</fullName>
    </submittedName>
</protein>
<dbReference type="EMBL" id="JADIXP010000006">
    <property type="protein sequence ID" value="MBF4178547.1"/>
    <property type="molecule type" value="Genomic_DNA"/>
</dbReference>
<accession>A0ABD4K9D6</accession>
<dbReference type="AlphaFoldDB" id="A0ABD4K9D6"/>
<comment type="caution">
    <text evidence="1">The sequence shown here is derived from an EMBL/GenBank/DDBJ whole genome shotgun (WGS) entry which is preliminary data.</text>
</comment>
<organism evidence="1 2">
    <name type="scientific">Lelliottia nimipressuralis</name>
    <dbReference type="NCBI Taxonomy" id="69220"/>
    <lineage>
        <taxon>Bacteria</taxon>
        <taxon>Pseudomonadati</taxon>
        <taxon>Pseudomonadota</taxon>
        <taxon>Gammaproteobacteria</taxon>
        <taxon>Enterobacterales</taxon>
        <taxon>Enterobacteriaceae</taxon>
        <taxon>Lelliottia</taxon>
    </lineage>
</organism>